<keyword evidence="3" id="KW-0645">Protease</keyword>
<evidence type="ECO:0000313" key="4">
    <source>
        <dbReference type="Proteomes" id="UP000553963"/>
    </source>
</evidence>
<dbReference type="EMBL" id="JACIDS010000003">
    <property type="protein sequence ID" value="MBB3931874.1"/>
    <property type="molecule type" value="Genomic_DNA"/>
</dbReference>
<dbReference type="GO" id="GO:0006508">
    <property type="term" value="P:proteolysis"/>
    <property type="evidence" value="ECO:0007669"/>
    <property type="project" value="UniProtKB-KW"/>
</dbReference>
<sequence>MLMAPLALFLATLLVIWTMTVYAMRSMEGIDPSLRQFTPILLWAIAIILWLRWQRISHPRRWLGLVRPSMKTLGVALAAFAIVVAWNLIRVSLARTPGGLLAELPWEIYLWLALGVFMNEVLLRGVVLTRLSEFYDPAIAIPVTAVIGVLFRIPAFFTTTVPMPFDPMVLFAVLIFGCIAGLLRHFTGSLWPALALQWGNSLGQLL</sequence>
<protein>
    <submittedName>
        <fullName evidence="3">Membrane protease YdiL (CAAX protease family)</fullName>
    </submittedName>
</protein>
<evidence type="ECO:0000259" key="2">
    <source>
        <dbReference type="Pfam" id="PF02517"/>
    </source>
</evidence>
<keyword evidence="1" id="KW-0812">Transmembrane</keyword>
<dbReference type="AlphaFoldDB" id="A0A840AR00"/>
<dbReference type="Proteomes" id="UP000553963">
    <property type="component" value="Unassembled WGS sequence"/>
</dbReference>
<feature type="transmembrane region" description="Helical" evidence="1">
    <location>
        <begin position="169"/>
        <end position="187"/>
    </location>
</feature>
<evidence type="ECO:0000313" key="3">
    <source>
        <dbReference type="EMBL" id="MBB3931874.1"/>
    </source>
</evidence>
<keyword evidence="4" id="KW-1185">Reference proteome</keyword>
<comment type="caution">
    <text evidence="3">The sequence shown here is derived from an EMBL/GenBank/DDBJ whole genome shotgun (WGS) entry which is preliminary data.</text>
</comment>
<feature type="transmembrane region" description="Helical" evidence="1">
    <location>
        <begin position="33"/>
        <end position="51"/>
    </location>
</feature>
<feature type="transmembrane region" description="Helical" evidence="1">
    <location>
        <begin position="72"/>
        <end position="89"/>
    </location>
</feature>
<feature type="transmembrane region" description="Helical" evidence="1">
    <location>
        <begin position="139"/>
        <end position="157"/>
    </location>
</feature>
<name>A0A840AR00_9HYPH</name>
<evidence type="ECO:0000256" key="1">
    <source>
        <dbReference type="SAM" id="Phobius"/>
    </source>
</evidence>
<feature type="domain" description="CAAX prenyl protease 2/Lysostaphin resistance protein A-like" evidence="2">
    <location>
        <begin position="105"/>
        <end position="200"/>
    </location>
</feature>
<proteinExistence type="predicted"/>
<dbReference type="GO" id="GO:0080120">
    <property type="term" value="P:CAAX-box protein maturation"/>
    <property type="evidence" value="ECO:0007669"/>
    <property type="project" value="UniProtKB-ARBA"/>
</dbReference>
<dbReference type="GO" id="GO:0004175">
    <property type="term" value="F:endopeptidase activity"/>
    <property type="evidence" value="ECO:0007669"/>
    <property type="project" value="UniProtKB-ARBA"/>
</dbReference>
<accession>A0A840AR00</accession>
<dbReference type="InterPro" id="IPR003675">
    <property type="entry name" value="Rce1/LyrA-like_dom"/>
</dbReference>
<keyword evidence="3" id="KW-0378">Hydrolase</keyword>
<organism evidence="3 4">
    <name type="scientific">Kaistia hirudinis</name>
    <dbReference type="NCBI Taxonomy" id="1293440"/>
    <lineage>
        <taxon>Bacteria</taxon>
        <taxon>Pseudomonadati</taxon>
        <taxon>Pseudomonadota</taxon>
        <taxon>Alphaproteobacteria</taxon>
        <taxon>Hyphomicrobiales</taxon>
        <taxon>Kaistiaceae</taxon>
        <taxon>Kaistia</taxon>
    </lineage>
</organism>
<reference evidence="3 4" key="1">
    <citation type="submission" date="2020-08" db="EMBL/GenBank/DDBJ databases">
        <title>Genomic Encyclopedia of Type Strains, Phase IV (KMG-IV): sequencing the most valuable type-strain genomes for metagenomic binning, comparative biology and taxonomic classification.</title>
        <authorList>
            <person name="Goeker M."/>
        </authorList>
    </citation>
    <scope>NUCLEOTIDE SEQUENCE [LARGE SCALE GENOMIC DNA]</scope>
    <source>
        <strain evidence="3 4">DSM 25966</strain>
    </source>
</reference>
<dbReference type="Pfam" id="PF02517">
    <property type="entry name" value="Rce1-like"/>
    <property type="match status" value="1"/>
</dbReference>
<feature type="transmembrane region" description="Helical" evidence="1">
    <location>
        <begin position="109"/>
        <end position="127"/>
    </location>
</feature>
<keyword evidence="1" id="KW-1133">Transmembrane helix</keyword>
<keyword evidence="1" id="KW-0472">Membrane</keyword>
<gene>
    <name evidence="3" type="ORF">GGR25_002924</name>
</gene>